<evidence type="ECO:0000313" key="2">
    <source>
        <dbReference type="Proteomes" id="UP000746747"/>
    </source>
</evidence>
<evidence type="ECO:0000313" key="1">
    <source>
        <dbReference type="EMBL" id="CAG9539911.1"/>
    </source>
</evidence>
<proteinExistence type="predicted"/>
<dbReference type="EMBL" id="CAKAEH010001868">
    <property type="protein sequence ID" value="CAG9539911.1"/>
    <property type="molecule type" value="Genomic_DNA"/>
</dbReference>
<organism evidence="1 2">
    <name type="scientific">Cercopithifilaria johnstoni</name>
    <dbReference type="NCBI Taxonomy" id="2874296"/>
    <lineage>
        <taxon>Eukaryota</taxon>
        <taxon>Metazoa</taxon>
        <taxon>Ecdysozoa</taxon>
        <taxon>Nematoda</taxon>
        <taxon>Chromadorea</taxon>
        <taxon>Rhabditida</taxon>
        <taxon>Spirurina</taxon>
        <taxon>Spiruromorpha</taxon>
        <taxon>Filarioidea</taxon>
        <taxon>Onchocercidae</taxon>
        <taxon>Cercopithifilaria</taxon>
    </lineage>
</organism>
<evidence type="ECO:0008006" key="3">
    <source>
        <dbReference type="Google" id="ProtNLM"/>
    </source>
</evidence>
<sequence>MQNKTRSCIQPLMNTLQNMRQQRPILKNISFPMYKYTRQELLGLCDGYANLFLCAGIESIIICLNDEMVRFARDHFGYICTPQNIKHFMEYYNCIMNIANNEKCQIFINGVAEPGKDLKKCRGIRQYYDCMKPEIIDKCGNEALKEFEISVIEYGCDLGGLNDFLRY</sequence>
<keyword evidence="2" id="KW-1185">Reference proteome</keyword>
<dbReference type="Proteomes" id="UP000746747">
    <property type="component" value="Unassembled WGS sequence"/>
</dbReference>
<gene>
    <name evidence="1" type="ORF">CJOHNSTONI_LOCUS9472</name>
</gene>
<comment type="caution">
    <text evidence="1">The sequence shown here is derived from an EMBL/GenBank/DDBJ whole genome shotgun (WGS) entry which is preliminary data.</text>
</comment>
<dbReference type="AlphaFoldDB" id="A0A8J2MEG0"/>
<name>A0A8J2MEG0_9BILA</name>
<accession>A0A8J2MEG0</accession>
<reference evidence="1" key="1">
    <citation type="submission" date="2021-09" db="EMBL/GenBank/DDBJ databases">
        <authorList>
            <consortium name="Pathogen Informatics"/>
        </authorList>
    </citation>
    <scope>NUCLEOTIDE SEQUENCE</scope>
</reference>
<dbReference type="OrthoDB" id="5871362at2759"/>
<protein>
    <recommendedName>
        <fullName evidence="3">DUF19 domain-containing protein</fullName>
    </recommendedName>
</protein>